<name>A0A3B1CN19_9ZZZZ</name>
<organism evidence="2">
    <name type="scientific">hydrothermal vent metagenome</name>
    <dbReference type="NCBI Taxonomy" id="652676"/>
    <lineage>
        <taxon>unclassified sequences</taxon>
        <taxon>metagenomes</taxon>
        <taxon>ecological metagenomes</taxon>
    </lineage>
</organism>
<dbReference type="PANTHER" id="PTHR38447:SF1">
    <property type="entry name" value="RNA POLYMERASE-BINDING TRANSCRIPTION FACTOR CARD"/>
    <property type="match status" value="1"/>
</dbReference>
<dbReference type="InterPro" id="IPR048792">
    <property type="entry name" value="CarD_C"/>
</dbReference>
<protein>
    <recommendedName>
        <fullName evidence="1">CarD-like/TRCF RNAP-interacting domain-containing protein</fullName>
    </recommendedName>
</protein>
<dbReference type="EMBL" id="UOGA01000296">
    <property type="protein sequence ID" value="VAX25358.1"/>
    <property type="molecule type" value="Genomic_DNA"/>
</dbReference>
<dbReference type="PANTHER" id="PTHR38447">
    <property type="entry name" value="TRANSCRIPTION FACTOR YDEB-RELATED"/>
    <property type="match status" value="1"/>
</dbReference>
<reference evidence="2" key="1">
    <citation type="submission" date="2018-06" db="EMBL/GenBank/DDBJ databases">
        <authorList>
            <person name="Zhirakovskaya E."/>
        </authorList>
    </citation>
    <scope>NUCLEOTIDE SEQUENCE</scope>
</reference>
<evidence type="ECO:0000313" key="2">
    <source>
        <dbReference type="EMBL" id="VAX25358.1"/>
    </source>
</evidence>
<dbReference type="Gene3D" id="2.40.10.170">
    <property type="match status" value="1"/>
</dbReference>
<accession>A0A3B1CN19</accession>
<dbReference type="Pfam" id="PF21095">
    <property type="entry name" value="CarD_C"/>
    <property type="match status" value="1"/>
</dbReference>
<dbReference type="GO" id="GO:0009303">
    <property type="term" value="P:rRNA transcription"/>
    <property type="evidence" value="ECO:0007669"/>
    <property type="project" value="TreeGrafter"/>
</dbReference>
<dbReference type="Gene3D" id="1.20.58.1290">
    <property type="entry name" value="CarD-like, C-terminal domain"/>
    <property type="match status" value="1"/>
</dbReference>
<dbReference type="InterPro" id="IPR003711">
    <property type="entry name" value="CarD-like/TRCF_RID"/>
</dbReference>
<dbReference type="InterPro" id="IPR052531">
    <property type="entry name" value="CarD-like_regulator"/>
</dbReference>
<dbReference type="AlphaFoldDB" id="A0A3B1CN19"/>
<dbReference type="SUPFAM" id="SSF141259">
    <property type="entry name" value="CarD-like"/>
    <property type="match status" value="1"/>
</dbReference>
<dbReference type="Pfam" id="PF02559">
    <property type="entry name" value="CarD_TRCF_RID"/>
    <property type="match status" value="1"/>
</dbReference>
<evidence type="ECO:0000259" key="1">
    <source>
        <dbReference type="SMART" id="SM01058"/>
    </source>
</evidence>
<feature type="domain" description="CarD-like/TRCF RNAP-interacting" evidence="1">
    <location>
        <begin position="8"/>
        <end position="119"/>
    </location>
</feature>
<sequence>MRKKSSSAFKVGSKVIYPNHGLGIIEKIEERKVSGTAGAFYIIRIQKGSMTIMAPTKTAETMGLRDIISKNEIPKIMRILKNGIAESFEPNWNKRQKTYIDKIKTGSLSEVATVYRALHKLKESKGLSFVEQQVFENAHHLVISELAEAKGIGEEKVVKLVDRALSN</sequence>
<dbReference type="SMART" id="SM01058">
    <property type="entry name" value="CarD_TRCF"/>
    <property type="match status" value="1"/>
</dbReference>
<gene>
    <name evidence="2" type="ORF">MNBD_NITROSPINAE04-940</name>
</gene>
<proteinExistence type="predicted"/>
<dbReference type="InterPro" id="IPR036101">
    <property type="entry name" value="CarD-like/TRCF_RID_sf"/>
</dbReference>
<dbReference type="InterPro" id="IPR042215">
    <property type="entry name" value="CarD-like_C"/>
</dbReference>